<reference evidence="1 2" key="1">
    <citation type="journal article" date="2016" name="Environ. Microbiol.">
        <title>New Methyloceanibacter diversity from North Sea sediments includes methanotroph containing solely the soluble methane monooxygenase.</title>
        <authorList>
            <person name="Vekeman B."/>
            <person name="Kerckhof F.M."/>
            <person name="Cremers G."/>
            <person name="de Vos P."/>
            <person name="Vandamme P."/>
            <person name="Boon N."/>
            <person name="Op den Camp H.J."/>
            <person name="Heylen K."/>
        </authorList>
    </citation>
    <scope>NUCLEOTIDE SEQUENCE [LARGE SCALE GENOMIC DNA]</scope>
    <source>
        <strain evidence="1 2">R-67174</strain>
    </source>
</reference>
<dbReference type="RefSeq" id="WP_069436981.1">
    <property type="nucleotide sequence ID" value="NZ_LPWG01000010.1"/>
</dbReference>
<protein>
    <recommendedName>
        <fullName evidence="3">Oxidoreductase molybdopterin-binding domain-containing protein</fullName>
    </recommendedName>
</protein>
<dbReference type="AlphaFoldDB" id="A0A1E3W2X8"/>
<dbReference type="Proteomes" id="UP000094501">
    <property type="component" value="Unassembled WGS sequence"/>
</dbReference>
<sequence length="114" mass="12309">MLLALPQGEVTATTPELGREAVFKGPLLQDLLVFVEAAMVKTRFVASDGYSGYLLPEDINGSDYILALEADGKPLGLDTQGPLWLINTRKPGEGPGKDKRGSHVWALVYMHVGD</sequence>
<evidence type="ECO:0000313" key="1">
    <source>
        <dbReference type="EMBL" id="ODS00168.1"/>
    </source>
</evidence>
<dbReference type="EMBL" id="LPWG01000010">
    <property type="protein sequence ID" value="ODS00168.1"/>
    <property type="molecule type" value="Genomic_DNA"/>
</dbReference>
<evidence type="ECO:0008006" key="3">
    <source>
        <dbReference type="Google" id="ProtNLM"/>
    </source>
</evidence>
<dbReference type="OrthoDB" id="9798763at2"/>
<organism evidence="1 2">
    <name type="scientific">Methyloceanibacter methanicus</name>
    <dbReference type="NCBI Taxonomy" id="1774968"/>
    <lineage>
        <taxon>Bacteria</taxon>
        <taxon>Pseudomonadati</taxon>
        <taxon>Pseudomonadota</taxon>
        <taxon>Alphaproteobacteria</taxon>
        <taxon>Hyphomicrobiales</taxon>
        <taxon>Hyphomicrobiaceae</taxon>
        <taxon>Methyloceanibacter</taxon>
    </lineage>
</organism>
<name>A0A1E3W2X8_9HYPH</name>
<keyword evidence="2" id="KW-1185">Reference proteome</keyword>
<proteinExistence type="predicted"/>
<comment type="caution">
    <text evidence="1">The sequence shown here is derived from an EMBL/GenBank/DDBJ whole genome shotgun (WGS) entry which is preliminary data.</text>
</comment>
<evidence type="ECO:0000313" key="2">
    <source>
        <dbReference type="Proteomes" id="UP000094501"/>
    </source>
</evidence>
<dbReference type="InterPro" id="IPR036374">
    <property type="entry name" value="OxRdtase_Mopterin-bd_sf"/>
</dbReference>
<accession>A0A1E3W2X8</accession>
<gene>
    <name evidence="1" type="ORF">AUC68_03400</name>
</gene>
<dbReference type="STRING" id="1774968.AUC68_03400"/>
<dbReference type="SUPFAM" id="SSF56524">
    <property type="entry name" value="Oxidoreductase molybdopterin-binding domain"/>
    <property type="match status" value="1"/>
</dbReference>